<dbReference type="Gene3D" id="3.30.230.10">
    <property type="match status" value="1"/>
</dbReference>
<dbReference type="InterPro" id="IPR014721">
    <property type="entry name" value="Ribsml_uS5_D2-typ_fold_subgr"/>
</dbReference>
<dbReference type="PRINTS" id="PR00473">
    <property type="entry name" value="GALCTOKINASE"/>
</dbReference>
<dbReference type="InterPro" id="IPR036554">
    <property type="entry name" value="GHMP_kinase_C_sf"/>
</dbReference>
<dbReference type="InterPro" id="IPR013750">
    <property type="entry name" value="GHMP_kinase_C_dom"/>
</dbReference>
<evidence type="ECO:0000256" key="1">
    <source>
        <dbReference type="ARBA" id="ARBA00006566"/>
    </source>
</evidence>
<comment type="caution">
    <text evidence="8">The sequence shown here is derived from an EMBL/GenBank/DDBJ whole genome shotgun (WGS) entry which is preliminary data.</text>
</comment>
<accession>A0A2S7TAK2</accession>
<keyword evidence="2" id="KW-0547">Nucleotide-binding</keyword>
<keyword evidence="4" id="KW-0067">ATP-binding</keyword>
<dbReference type="Pfam" id="PF08544">
    <property type="entry name" value="GHMP_kinases_C"/>
    <property type="match status" value="1"/>
</dbReference>
<keyword evidence="3 8" id="KW-0418">Kinase</keyword>
<dbReference type="Pfam" id="PF00288">
    <property type="entry name" value="GHMP_kinases_N"/>
    <property type="match status" value="1"/>
</dbReference>
<dbReference type="Proteomes" id="UP000239366">
    <property type="component" value="Unassembled WGS sequence"/>
</dbReference>
<dbReference type="SUPFAM" id="SSF55060">
    <property type="entry name" value="GHMP Kinase, C-terminal domain"/>
    <property type="match status" value="1"/>
</dbReference>
<dbReference type="Gene3D" id="3.30.70.890">
    <property type="entry name" value="GHMP kinase, C-terminal domain"/>
    <property type="match status" value="1"/>
</dbReference>
<keyword evidence="3 8" id="KW-0808">Transferase</keyword>
<dbReference type="GO" id="GO:0005829">
    <property type="term" value="C:cytosol"/>
    <property type="evidence" value="ECO:0007669"/>
    <property type="project" value="TreeGrafter"/>
</dbReference>
<evidence type="ECO:0000256" key="2">
    <source>
        <dbReference type="ARBA" id="ARBA00022741"/>
    </source>
</evidence>
<feature type="domain" description="GHMP kinase N-terminal" evidence="6">
    <location>
        <begin position="75"/>
        <end position="159"/>
    </location>
</feature>
<evidence type="ECO:0000259" key="7">
    <source>
        <dbReference type="Pfam" id="PF08544"/>
    </source>
</evidence>
<dbReference type="GO" id="GO:0004335">
    <property type="term" value="F:galactokinase activity"/>
    <property type="evidence" value="ECO:0007669"/>
    <property type="project" value="InterPro"/>
</dbReference>
<dbReference type="AlphaFoldDB" id="A0A2S7TAK2"/>
<dbReference type="InterPro" id="IPR000705">
    <property type="entry name" value="Galactokinase"/>
</dbReference>
<dbReference type="PANTHER" id="PTHR10457:SF7">
    <property type="entry name" value="GALACTOKINASE-RELATED"/>
    <property type="match status" value="1"/>
</dbReference>
<evidence type="ECO:0000313" key="8">
    <source>
        <dbReference type="EMBL" id="PQJ16537.1"/>
    </source>
</evidence>
<dbReference type="OrthoDB" id="1411003at2"/>
<protein>
    <submittedName>
        <fullName evidence="8">GHMP kinase</fullName>
    </submittedName>
</protein>
<dbReference type="SUPFAM" id="SSF54211">
    <property type="entry name" value="Ribosomal protein S5 domain 2-like"/>
    <property type="match status" value="1"/>
</dbReference>
<dbReference type="EMBL" id="MQVX01000001">
    <property type="protein sequence ID" value="PQJ16537.1"/>
    <property type="molecule type" value="Genomic_DNA"/>
</dbReference>
<evidence type="ECO:0000259" key="6">
    <source>
        <dbReference type="Pfam" id="PF00288"/>
    </source>
</evidence>
<dbReference type="GO" id="GO:0006012">
    <property type="term" value="P:galactose metabolic process"/>
    <property type="evidence" value="ECO:0007669"/>
    <property type="project" value="UniProtKB-KW"/>
</dbReference>
<dbReference type="PRINTS" id="PR00959">
    <property type="entry name" value="MEVGALKINASE"/>
</dbReference>
<sequence>MISLRVPGRICFYGDHQDYLDMPVIAGAINRYLFLEAKPHQDMSFLLELEDLQEKRRIGLPVGDSEIEKGDFYLSAIRILEENGFEFKEGYSIRICSEIPMNAGLSSSSALVVAWIRFLVATQKNRVVSDAQIGHWAYQAEVPFFGFPGGLMDQYTIAQQGLLCIDTKAQSTRALPARFEALVVAESGLPKQTNTILKNARNYQERAIAQVREVHPEFDLSQSVLEDAESYLHLVDEEYKKHWIAAVKNYHITLAAQEQLEKEFPNHHQLGDLMNAHQDLLENNIQNTPEPIRIMMAAARKAGAYGSKIVGSGGGGSMVAMVPLKQKEEVVKAFLKAGAQAAYVVELSYP</sequence>
<dbReference type="PANTHER" id="PTHR10457">
    <property type="entry name" value="MEVALONATE KINASE/GALACTOKINASE"/>
    <property type="match status" value="1"/>
</dbReference>
<keyword evidence="9" id="KW-1185">Reference proteome</keyword>
<gene>
    <name evidence="8" type="ORF">BST99_13150</name>
</gene>
<name>A0A2S7TAK2_9FLAO</name>
<keyword evidence="5" id="KW-0119">Carbohydrate metabolism</keyword>
<feature type="domain" description="GHMP kinase C-terminal" evidence="7">
    <location>
        <begin position="265"/>
        <end position="337"/>
    </location>
</feature>
<dbReference type="InterPro" id="IPR006206">
    <property type="entry name" value="Mevalonate/galactokinase"/>
</dbReference>
<dbReference type="RefSeq" id="WP_105002207.1">
    <property type="nucleotide sequence ID" value="NZ_MQVX01000001.1"/>
</dbReference>
<evidence type="ECO:0000256" key="4">
    <source>
        <dbReference type="ARBA" id="ARBA00022840"/>
    </source>
</evidence>
<dbReference type="InterPro" id="IPR006204">
    <property type="entry name" value="GHMP_kinase_N_dom"/>
</dbReference>
<dbReference type="InterPro" id="IPR020568">
    <property type="entry name" value="Ribosomal_Su5_D2-typ_SF"/>
</dbReference>
<dbReference type="PIRSF" id="PIRSF000530">
    <property type="entry name" value="Galactokinase"/>
    <property type="match status" value="1"/>
</dbReference>
<evidence type="ECO:0000256" key="5">
    <source>
        <dbReference type="ARBA" id="ARBA00023144"/>
    </source>
</evidence>
<evidence type="ECO:0000256" key="3">
    <source>
        <dbReference type="ARBA" id="ARBA00022777"/>
    </source>
</evidence>
<proteinExistence type="inferred from homology"/>
<reference evidence="9" key="1">
    <citation type="submission" date="2016-11" db="EMBL/GenBank/DDBJ databases">
        <title>Trade-off between light-utilization and light-protection in marine flavobacteria.</title>
        <authorList>
            <person name="Kumagai Y."/>
            <person name="Yoshizawa S."/>
            <person name="Kogure K."/>
        </authorList>
    </citation>
    <scope>NUCLEOTIDE SEQUENCE [LARGE SCALE GENOMIC DNA]</scope>
    <source>
        <strain evidence="9">SG-18</strain>
    </source>
</reference>
<keyword evidence="5" id="KW-0299">Galactose metabolism</keyword>
<dbReference type="GO" id="GO:0005524">
    <property type="term" value="F:ATP binding"/>
    <property type="evidence" value="ECO:0007669"/>
    <property type="project" value="UniProtKB-KW"/>
</dbReference>
<evidence type="ECO:0000313" key="9">
    <source>
        <dbReference type="Proteomes" id="UP000239366"/>
    </source>
</evidence>
<comment type="similarity">
    <text evidence="1">Belongs to the GHMP kinase family. GalK subfamily.</text>
</comment>
<organism evidence="8 9">
    <name type="scientific">Aureicoccus marinus</name>
    <dbReference type="NCBI Taxonomy" id="754435"/>
    <lineage>
        <taxon>Bacteria</taxon>
        <taxon>Pseudomonadati</taxon>
        <taxon>Bacteroidota</taxon>
        <taxon>Flavobacteriia</taxon>
        <taxon>Flavobacteriales</taxon>
        <taxon>Flavobacteriaceae</taxon>
        <taxon>Aureicoccus</taxon>
    </lineage>
</organism>